<evidence type="ECO:0000256" key="1">
    <source>
        <dbReference type="ARBA" id="ARBA00022729"/>
    </source>
</evidence>
<evidence type="ECO:0000256" key="4">
    <source>
        <dbReference type="SAM" id="MobiDB-lite"/>
    </source>
</evidence>
<keyword evidence="8" id="KW-1185">Reference proteome</keyword>
<dbReference type="EMBL" id="CAJNJA010080252">
    <property type="protein sequence ID" value="CAE7927083.1"/>
    <property type="molecule type" value="Genomic_DNA"/>
</dbReference>
<accession>A0A813BVK8</accession>
<feature type="region of interest" description="Disordered" evidence="4">
    <location>
        <begin position="733"/>
        <end position="755"/>
    </location>
</feature>
<evidence type="ECO:0000259" key="6">
    <source>
        <dbReference type="Pfam" id="PF19028"/>
    </source>
</evidence>
<comment type="caution">
    <text evidence="7">The sequence shown here is derived from an EMBL/GenBank/DDBJ whole genome shotgun (WGS) entry which is preliminary data.</text>
</comment>
<dbReference type="PANTHER" id="PTHR11311">
    <property type="entry name" value="SPONDIN"/>
    <property type="match status" value="1"/>
</dbReference>
<evidence type="ECO:0000313" key="7">
    <source>
        <dbReference type="EMBL" id="CAE7927083.1"/>
    </source>
</evidence>
<dbReference type="Gene3D" id="2.20.100.10">
    <property type="entry name" value="Thrombospondin type-1 (TSP1) repeat"/>
    <property type="match status" value="7"/>
</dbReference>
<dbReference type="PANTHER" id="PTHR11311:SF15">
    <property type="entry name" value="SPONDIN-2"/>
    <property type="match status" value="1"/>
</dbReference>
<evidence type="ECO:0000256" key="2">
    <source>
        <dbReference type="ARBA" id="ARBA00023157"/>
    </source>
</evidence>
<evidence type="ECO:0000256" key="3">
    <source>
        <dbReference type="ARBA" id="ARBA00023180"/>
    </source>
</evidence>
<feature type="domain" description="Spondin-like TSP1" evidence="6">
    <location>
        <begin position="1203"/>
        <end position="1256"/>
    </location>
</feature>
<dbReference type="InterPro" id="IPR036383">
    <property type="entry name" value="TSP1_rpt_sf"/>
</dbReference>
<reference evidence="7" key="1">
    <citation type="submission" date="2021-02" db="EMBL/GenBank/DDBJ databases">
        <authorList>
            <person name="Dougan E. K."/>
            <person name="Rhodes N."/>
            <person name="Thang M."/>
            <person name="Chan C."/>
        </authorList>
    </citation>
    <scope>NUCLEOTIDE SEQUENCE</scope>
</reference>
<gene>
    <name evidence="7" type="primary">SPON1</name>
    <name evidence="7" type="ORF">SNEC2469_LOCUS32140</name>
</gene>
<dbReference type="InterPro" id="IPR051418">
    <property type="entry name" value="Spondin/Thrombospondin_T1"/>
</dbReference>
<dbReference type="Pfam" id="PF00090">
    <property type="entry name" value="TSP_1"/>
    <property type="match status" value="4"/>
</dbReference>
<dbReference type="InterPro" id="IPR000884">
    <property type="entry name" value="TSP1_rpt"/>
</dbReference>
<dbReference type="Proteomes" id="UP000601435">
    <property type="component" value="Unassembled WGS sequence"/>
</dbReference>
<protein>
    <submittedName>
        <fullName evidence="7">SPON1 protein</fullName>
    </submittedName>
</protein>
<keyword evidence="1 5" id="KW-0732">Signal</keyword>
<keyword evidence="3" id="KW-0325">Glycoprotein</keyword>
<feature type="domain" description="Spondin-like TSP1" evidence="6">
    <location>
        <begin position="976"/>
        <end position="1028"/>
    </location>
</feature>
<sequence length="1370" mass="154136">MALIRLLALSWLGRARADEDEKLDTAESCWVEDPLGSKSNWAKHCCRPKPCGQSECWVPPMYTYESRPERSRRASQAVKVMICFAMFDDSQQDRIQHWQEGDEDACRNLAVEEVKRALDLAVEAPHKLDNQSPIRGLQSDAVPTGTDPEAFRKMRGLQAELSTADQACTCGIAFAVATLLWYPEDSAALELAIKPRWFLEGVDWGRFVEEGWSSIFKWLDRFPHVEGKAAENVVHSLHEEFEDLAERRQSLLKVVRHEQEEVTLLLLLVSDLSISDVIRELRERGVFQRVWRHVMVDLAWRQKGQKCAVGQGTEGEGRWLACEPWEYHLTANFSSVSERDGPGGLGKSNVAVCVLGAPRTVVKTYESIREKVVETLKGDAFIYVPFSGTFTPALEEDLRALGPAVTAIVVPDVDRRTFEERTQREFYDPRLWMLYSKANGPWRAPMFRQMGSSMWGYHNQHCCRRMVESFEQQRGWEYEWVVFARAEMVWVHYHPPIEVLSPNYVYIPMGQDNSFYNFNDLKGINDRHAAVPKRWFKSYFNRWECLLNGNAWKYLAKVAKAGYMINTEQYLWLHLQAEGVQVRRFAPVSFLSHCTEGPQCQHLYKGTDLGKVRWTQTAKYWTEMLESRRTIVDDFHYVKRPEKGWIWLRQRPPVPLIWGAITKKQFEKPLEDVEPQEKVGADLALHSQPRKAIEHEGGNGTLRDFITPLTAIVETMHSQFVVLNASEPCCTWQDRSELGGQPPGQAPPSFDGGSAPLGLPGAGWTRLKFEAISHRPSVYNPGNYTNAQRSASIDFTGPVDQSLHIPAAQLIHVVLSSFLVDSFLPKDTPLAGCHGFEEHWALCTETPCSDLAQRIDCAWGAWGQWESFGGCSGLGLRSRKIFRMNSEGGAPCSGVKEETMQMDKYFDSDCLMGNRDCEWSPWTDWSHCGCDVCGEDRKAQTVRVRHIANQALGTGKACAGKFNMTKTCGFEMPVQCSLSEWGQWTRCSATCGGGVRASLRRVEKEADYGGLPCVASLRKTETCNTHPCERSQDCVVSEWGRWHGCEVEGAKQMTRQRRIETYAEGDGEPCDAPLTETAGCDDRDTLQWCSTTEWSQWTACPVACGGGQQQRSRHLSGESSCIPMAKQDLKEVRGCNVESCEENEGCILSPWTHWGQCSQDCGTGVSTRSRSIDQSAGDGGKSCHASLKEMQECVLEPCPVRDCVWHAWDSWSGCSCTCGGGLKRRARNIKVAPRAGGTPCDPSDKTQVAACNTQSCEDCVDGRWTIWSLWSECTASCAPGYRWRHRSIARRNNDCGQPVTGLEEDYQMCEDLPICVQDEDCKVSDWTSWNDCSCSCYGVTETALEFVESDIDACSSLAQGPERSARLLGA</sequence>
<evidence type="ECO:0000313" key="8">
    <source>
        <dbReference type="Proteomes" id="UP000601435"/>
    </source>
</evidence>
<organism evidence="7 8">
    <name type="scientific">Symbiodinium necroappetens</name>
    <dbReference type="NCBI Taxonomy" id="1628268"/>
    <lineage>
        <taxon>Eukaryota</taxon>
        <taxon>Sar</taxon>
        <taxon>Alveolata</taxon>
        <taxon>Dinophyceae</taxon>
        <taxon>Suessiales</taxon>
        <taxon>Symbiodiniaceae</taxon>
        <taxon>Symbiodinium</taxon>
    </lineage>
</organism>
<evidence type="ECO:0000256" key="5">
    <source>
        <dbReference type="SAM" id="SignalP"/>
    </source>
</evidence>
<feature type="domain" description="Spondin-like TSP1" evidence="6">
    <location>
        <begin position="1146"/>
        <end position="1198"/>
    </location>
</feature>
<dbReference type="OrthoDB" id="2016723at2759"/>
<dbReference type="Pfam" id="PF19028">
    <property type="entry name" value="TSP1_spondin"/>
    <property type="match status" value="3"/>
</dbReference>
<dbReference type="GO" id="GO:0007155">
    <property type="term" value="P:cell adhesion"/>
    <property type="evidence" value="ECO:0007669"/>
    <property type="project" value="TreeGrafter"/>
</dbReference>
<dbReference type="SUPFAM" id="SSF82895">
    <property type="entry name" value="TSP-1 type 1 repeat"/>
    <property type="match status" value="5"/>
</dbReference>
<feature type="signal peptide" evidence="5">
    <location>
        <begin position="1"/>
        <end position="17"/>
    </location>
</feature>
<keyword evidence="2" id="KW-1015">Disulfide bond</keyword>
<dbReference type="SMART" id="SM00209">
    <property type="entry name" value="TSP1"/>
    <property type="match status" value="8"/>
</dbReference>
<dbReference type="GO" id="GO:0031012">
    <property type="term" value="C:extracellular matrix"/>
    <property type="evidence" value="ECO:0007669"/>
    <property type="project" value="TreeGrafter"/>
</dbReference>
<proteinExistence type="predicted"/>
<dbReference type="InterPro" id="IPR044004">
    <property type="entry name" value="TSP1_spondin_dom"/>
</dbReference>
<name>A0A813BVK8_9DINO</name>
<dbReference type="PROSITE" id="PS50092">
    <property type="entry name" value="TSP1"/>
    <property type="match status" value="5"/>
</dbReference>
<feature type="chain" id="PRO_5033002836" evidence="5">
    <location>
        <begin position="18"/>
        <end position="1370"/>
    </location>
</feature>